<evidence type="ECO:0000313" key="2">
    <source>
        <dbReference type="EMBL" id="CAF1103999.1"/>
    </source>
</evidence>
<feature type="coiled-coil region" evidence="1">
    <location>
        <begin position="53"/>
        <end position="120"/>
    </location>
</feature>
<organism evidence="2 3">
    <name type="scientific">Adineta steineri</name>
    <dbReference type="NCBI Taxonomy" id="433720"/>
    <lineage>
        <taxon>Eukaryota</taxon>
        <taxon>Metazoa</taxon>
        <taxon>Spiralia</taxon>
        <taxon>Gnathifera</taxon>
        <taxon>Rotifera</taxon>
        <taxon>Eurotatoria</taxon>
        <taxon>Bdelloidea</taxon>
        <taxon>Adinetida</taxon>
        <taxon>Adinetidae</taxon>
        <taxon>Adineta</taxon>
    </lineage>
</organism>
<gene>
    <name evidence="2" type="ORF">JYZ213_LOCUS21546</name>
</gene>
<comment type="caution">
    <text evidence="2">The sequence shown here is derived from an EMBL/GenBank/DDBJ whole genome shotgun (WGS) entry which is preliminary data.</text>
</comment>
<name>A0A814PD11_9BILA</name>
<accession>A0A814PD11</accession>
<dbReference type="InterPro" id="IPR011011">
    <property type="entry name" value="Znf_FYVE_PHD"/>
</dbReference>
<feature type="coiled-coil region" evidence="1">
    <location>
        <begin position="647"/>
        <end position="721"/>
    </location>
</feature>
<keyword evidence="1" id="KW-0175">Coiled coil</keyword>
<evidence type="ECO:0000256" key="1">
    <source>
        <dbReference type="SAM" id="Coils"/>
    </source>
</evidence>
<reference evidence="2" key="1">
    <citation type="submission" date="2021-02" db="EMBL/GenBank/DDBJ databases">
        <authorList>
            <person name="Nowell W R."/>
        </authorList>
    </citation>
    <scope>NUCLEOTIDE SEQUENCE</scope>
</reference>
<sequence>MERKTTMATALSLNDSFDCCMRCSSNYNRIQPSLCQCKHCSESFCFDCMKEHNDDLHQKKVELADEYNALKQLVNDKKELITNETIKTKQQLSEWLKEYIDDLIIEREKIDMDIDREEKQTQKFFSDIESELQSCMVDIQGFTKTNTFNSAAMEKLFDKLKKFKQQMDCVIILKDYDLPSTMPKYTFKVDYSSKTMKGSTELILPVFFHDELDPCNPPNVKQSCESNVTYSEKKQATEGKELFVPGNNYFGNRDECEPTSYTVNCMATDGINIMYSSIKNSRRDLIAYCYLNINDVNYGQDDPYRPWFTSRIVDMIWWKSIEKFICATKNGIFTVTFANQTFKIIRTTHNHSTNIHVAANTNFLWVYTDEQIMIYDITFELVQSMDFNVASNYIPRSFCITDNVVAFLVIRSDQRRSNILQIQRKTTMATASSFNDSSDFCMRCSSKYNRIQPSLCQCKHCSESFCFDCMKEHNDELHQNKAELTDQYNELKQLIIEKKELITNETIKTKQDLNEWFKKCIDNLTIEKQRIDMDIDKDEKQIQKLVFDIESELQTCMVDIQGFTKTNTFKSVAMEKLLDKLKKFKQQIDSLTITKEDDLPSIKRKPTMATASLSDDSSDFCIRCSSKYNRIQPSLCQCKHCSESFCFDCMKEHNDEIQQNRAELTDQYNQVKQSMNDKKELIRNETIKAKQELSEWFKIYIDKLSIAKERIDMDIDKEEKQTQNFFSDIESELQTCVAAIQSFTKTNTFKSAETEKLFNKLKEFKQQIDSLIITKEYDLPSAMPEYAFKLDYSSKIITDSTQQILITVDQQELNTDNLPNIEESCQSNTIDTEKKQATGGKELFVPDENYFCNHDKYEPTSYTINCMASDGINIMYSSIENSRRDLIAYCYLNTNDDDYGLADPCRPWLLSPIVDMIWWKSIEKFVCATTNGIFTVAFARNKFKIFRATYNRSINIHVASNTNFLWVYTDEQIMIYDITFKLVRSIDFKIASNYVRKSFCITDNVVAFLVIRSDQRRSNILQVQFYDYNMGKMRSLDVGTCDGSCMIRTVEADRFLIVSGEDISYLMTSKGQKYTL</sequence>
<dbReference type="Proteomes" id="UP000663845">
    <property type="component" value="Unassembled WGS sequence"/>
</dbReference>
<protein>
    <submittedName>
        <fullName evidence="2">Uncharacterized protein</fullName>
    </submittedName>
</protein>
<dbReference type="AlphaFoldDB" id="A0A814PD11"/>
<proteinExistence type="predicted"/>
<dbReference type="SUPFAM" id="SSF57903">
    <property type="entry name" value="FYVE/PHD zinc finger"/>
    <property type="match status" value="1"/>
</dbReference>
<feature type="coiled-coil region" evidence="1">
    <location>
        <begin position="467"/>
        <end position="541"/>
    </location>
</feature>
<dbReference type="EMBL" id="CAJNOG010000237">
    <property type="protein sequence ID" value="CAF1103999.1"/>
    <property type="molecule type" value="Genomic_DNA"/>
</dbReference>
<evidence type="ECO:0000313" key="3">
    <source>
        <dbReference type="Proteomes" id="UP000663845"/>
    </source>
</evidence>